<gene>
    <name evidence="3" type="ORF">G6N73_20185</name>
</gene>
<dbReference type="InterPro" id="IPR018376">
    <property type="entry name" value="Enoyl-CoA_hyd/isom_CS"/>
</dbReference>
<dbReference type="AlphaFoldDB" id="A0A6G4WFB8"/>
<proteinExistence type="inferred from homology"/>
<dbReference type="RefSeq" id="WP_165030839.1">
    <property type="nucleotide sequence ID" value="NZ_JAAKZF010000032.1"/>
</dbReference>
<dbReference type="GO" id="GO:0006635">
    <property type="term" value="P:fatty acid beta-oxidation"/>
    <property type="evidence" value="ECO:0007669"/>
    <property type="project" value="TreeGrafter"/>
</dbReference>
<dbReference type="GO" id="GO:0003824">
    <property type="term" value="F:catalytic activity"/>
    <property type="evidence" value="ECO:0007669"/>
    <property type="project" value="InterPro"/>
</dbReference>
<accession>A0A6G4WFB8</accession>
<evidence type="ECO:0000256" key="1">
    <source>
        <dbReference type="ARBA" id="ARBA00005254"/>
    </source>
</evidence>
<sequence length="258" mass="27925">MTETSENSSGFRSELRGHVLLLTLDDVAHRNALSRSIVRGFVDTIIRSRSQGARVIVIAAAGSVFCAGANVNDLAGGWMAANDPETDPVTLFQTLAEERRLVIAAVNGPTLGGGVELTLSCDVVFAEQDAFFCLPEIGLGVVPNTALARLSGIVGPRKALEMIVSRRRVKAAEAAEIGLATQLVSSGEALSLALDFAEKIAVEVSPGALRVSKEYINKYESTDWKGVRVSPTEVPHEEWQEGIRAFSERRRPDFDRFW</sequence>
<dbReference type="SUPFAM" id="SSF52096">
    <property type="entry name" value="ClpP/crotonase"/>
    <property type="match status" value="1"/>
</dbReference>
<evidence type="ECO:0000313" key="4">
    <source>
        <dbReference type="Proteomes" id="UP001642900"/>
    </source>
</evidence>
<dbReference type="Pfam" id="PF00378">
    <property type="entry name" value="ECH_1"/>
    <property type="match status" value="1"/>
</dbReference>
<dbReference type="PANTHER" id="PTHR11941">
    <property type="entry name" value="ENOYL-COA HYDRATASE-RELATED"/>
    <property type="match status" value="1"/>
</dbReference>
<dbReference type="PANTHER" id="PTHR11941:SF54">
    <property type="entry name" value="ENOYL-COA HYDRATASE, MITOCHONDRIAL"/>
    <property type="match status" value="1"/>
</dbReference>
<dbReference type="EMBL" id="JAAKZF010000032">
    <property type="protein sequence ID" value="NGO53451.1"/>
    <property type="molecule type" value="Genomic_DNA"/>
</dbReference>
<protein>
    <submittedName>
        <fullName evidence="3">Enoyl-CoA hydratase/isomerase family protein</fullName>
    </submittedName>
</protein>
<dbReference type="PROSITE" id="PS00166">
    <property type="entry name" value="ENOYL_COA_HYDRATASE"/>
    <property type="match status" value="1"/>
</dbReference>
<organism evidence="3 4">
    <name type="scientific">Allomesorhizobium camelthorni</name>
    <dbReference type="NCBI Taxonomy" id="475069"/>
    <lineage>
        <taxon>Bacteria</taxon>
        <taxon>Pseudomonadati</taxon>
        <taxon>Pseudomonadota</taxon>
        <taxon>Alphaproteobacteria</taxon>
        <taxon>Hyphomicrobiales</taxon>
        <taxon>Phyllobacteriaceae</taxon>
        <taxon>Allomesorhizobium</taxon>
    </lineage>
</organism>
<evidence type="ECO:0000313" key="3">
    <source>
        <dbReference type="EMBL" id="NGO53451.1"/>
    </source>
</evidence>
<dbReference type="CDD" id="cd06558">
    <property type="entry name" value="crotonase-like"/>
    <property type="match status" value="1"/>
</dbReference>
<comment type="caution">
    <text evidence="3">The sequence shown here is derived from an EMBL/GenBank/DDBJ whole genome shotgun (WGS) entry which is preliminary data.</text>
</comment>
<evidence type="ECO:0000256" key="2">
    <source>
        <dbReference type="RuleBase" id="RU003707"/>
    </source>
</evidence>
<dbReference type="Gene3D" id="3.90.226.10">
    <property type="entry name" value="2-enoyl-CoA Hydratase, Chain A, domain 1"/>
    <property type="match status" value="1"/>
</dbReference>
<keyword evidence="4" id="KW-1185">Reference proteome</keyword>
<name>A0A6G4WFB8_9HYPH</name>
<dbReference type="Proteomes" id="UP001642900">
    <property type="component" value="Unassembled WGS sequence"/>
</dbReference>
<dbReference type="InterPro" id="IPR029045">
    <property type="entry name" value="ClpP/crotonase-like_dom_sf"/>
</dbReference>
<comment type="similarity">
    <text evidence="1 2">Belongs to the enoyl-CoA hydratase/isomerase family.</text>
</comment>
<reference evidence="3 4" key="1">
    <citation type="submission" date="2020-02" db="EMBL/GenBank/DDBJ databases">
        <title>Genome sequence of strain CCNWXJ40-4.</title>
        <authorList>
            <person name="Gao J."/>
            <person name="Sun J."/>
        </authorList>
    </citation>
    <scope>NUCLEOTIDE SEQUENCE [LARGE SCALE GENOMIC DNA]</scope>
    <source>
        <strain evidence="3 4">CCNWXJ 40-4</strain>
    </source>
</reference>
<dbReference type="InterPro" id="IPR001753">
    <property type="entry name" value="Enoyl-CoA_hydra/iso"/>
</dbReference>